<dbReference type="Proteomes" id="UP000299102">
    <property type="component" value="Unassembled WGS sequence"/>
</dbReference>
<accession>A0A4C1T2Q5</accession>
<comment type="caution">
    <text evidence="2">The sequence shown here is derived from an EMBL/GenBank/DDBJ whole genome shotgun (WGS) entry which is preliminary data.</text>
</comment>
<dbReference type="AlphaFoldDB" id="A0A4C1T2Q5"/>
<sequence>MSLAQWLVLDITPNDEPITGIIGIRAGVGLDAAELWLADPEFHSSAPIDLLLEAEPECEAEFEFVTCPVTLRGARHAGPARRSRWRKLKGLNNIHFFSVYTFVLFVIEEFRCMSSYSMASLDNPPPYSERVPGHYVRVASTPGHSTGVNTTDAMVQSKPTYFDEMPRQMPPCQALPGNRPVVGYQPGYVIGQPAYPIGRDQSNILYGIPPYADESAYRNISFDASRGKRPGEPSKSRWPPSPMDTRDPRRVTKTTRNESLALAIRYALLHAAPPVWTWNPFRRHLYRQDHTVNHDSNSALTLDPNSVKSSISIPI</sequence>
<reference evidence="2 3" key="1">
    <citation type="journal article" date="2019" name="Commun. Biol.">
        <title>The bagworm genome reveals a unique fibroin gene that provides high tensile strength.</title>
        <authorList>
            <person name="Kono N."/>
            <person name="Nakamura H."/>
            <person name="Ohtoshi R."/>
            <person name="Tomita M."/>
            <person name="Numata K."/>
            <person name="Arakawa K."/>
        </authorList>
    </citation>
    <scope>NUCLEOTIDE SEQUENCE [LARGE SCALE GENOMIC DNA]</scope>
</reference>
<evidence type="ECO:0000313" key="2">
    <source>
        <dbReference type="EMBL" id="GBP08769.1"/>
    </source>
</evidence>
<dbReference type="EMBL" id="BGZK01000032">
    <property type="protein sequence ID" value="GBP08769.1"/>
    <property type="molecule type" value="Genomic_DNA"/>
</dbReference>
<keyword evidence="3" id="KW-1185">Reference proteome</keyword>
<gene>
    <name evidence="2" type="ORF">EVAR_7345_1</name>
</gene>
<feature type="region of interest" description="Disordered" evidence="1">
    <location>
        <begin position="223"/>
        <end position="253"/>
    </location>
</feature>
<protein>
    <submittedName>
        <fullName evidence="2">Uncharacterized protein</fullName>
    </submittedName>
</protein>
<evidence type="ECO:0000256" key="1">
    <source>
        <dbReference type="SAM" id="MobiDB-lite"/>
    </source>
</evidence>
<evidence type="ECO:0000313" key="3">
    <source>
        <dbReference type="Proteomes" id="UP000299102"/>
    </source>
</evidence>
<proteinExistence type="predicted"/>
<name>A0A4C1T2Q5_EUMVA</name>
<feature type="compositionally biased region" description="Basic and acidic residues" evidence="1">
    <location>
        <begin position="225"/>
        <end position="235"/>
    </location>
</feature>
<organism evidence="2 3">
    <name type="scientific">Eumeta variegata</name>
    <name type="common">Bagworm moth</name>
    <name type="synonym">Eumeta japonica</name>
    <dbReference type="NCBI Taxonomy" id="151549"/>
    <lineage>
        <taxon>Eukaryota</taxon>
        <taxon>Metazoa</taxon>
        <taxon>Ecdysozoa</taxon>
        <taxon>Arthropoda</taxon>
        <taxon>Hexapoda</taxon>
        <taxon>Insecta</taxon>
        <taxon>Pterygota</taxon>
        <taxon>Neoptera</taxon>
        <taxon>Endopterygota</taxon>
        <taxon>Lepidoptera</taxon>
        <taxon>Glossata</taxon>
        <taxon>Ditrysia</taxon>
        <taxon>Tineoidea</taxon>
        <taxon>Psychidae</taxon>
        <taxon>Oiketicinae</taxon>
        <taxon>Eumeta</taxon>
    </lineage>
</organism>